<keyword evidence="6 7" id="KW-0472">Membrane</keyword>
<keyword evidence="10" id="KW-1185">Reference proteome</keyword>
<comment type="similarity">
    <text evidence="2">Belongs to the EamA transporter family.</text>
</comment>
<dbReference type="InterPro" id="IPR037185">
    <property type="entry name" value="EmrE-like"/>
</dbReference>
<feature type="transmembrane region" description="Helical" evidence="7">
    <location>
        <begin position="20"/>
        <end position="40"/>
    </location>
</feature>
<dbReference type="SUPFAM" id="SSF103481">
    <property type="entry name" value="Multidrug resistance efflux transporter EmrE"/>
    <property type="match status" value="2"/>
</dbReference>
<dbReference type="InterPro" id="IPR050638">
    <property type="entry name" value="AA-Vitamin_Transporters"/>
</dbReference>
<feature type="transmembrane region" description="Helical" evidence="7">
    <location>
        <begin position="294"/>
        <end position="312"/>
    </location>
</feature>
<evidence type="ECO:0000259" key="8">
    <source>
        <dbReference type="Pfam" id="PF00892"/>
    </source>
</evidence>
<proteinExistence type="inferred from homology"/>
<feature type="transmembrane region" description="Helical" evidence="7">
    <location>
        <begin position="270"/>
        <end position="288"/>
    </location>
</feature>
<evidence type="ECO:0000256" key="1">
    <source>
        <dbReference type="ARBA" id="ARBA00004651"/>
    </source>
</evidence>
<dbReference type="Proteomes" id="UP000298460">
    <property type="component" value="Unassembled WGS sequence"/>
</dbReference>
<accession>A0A4Z0R9S9</accession>
<dbReference type="PANTHER" id="PTHR32322:SF18">
    <property type="entry name" value="S-ADENOSYLMETHIONINE_S-ADENOSYLHOMOCYSTEINE TRANSPORTER"/>
    <property type="match status" value="1"/>
</dbReference>
<dbReference type="PANTHER" id="PTHR32322">
    <property type="entry name" value="INNER MEMBRANE TRANSPORTER"/>
    <property type="match status" value="1"/>
</dbReference>
<evidence type="ECO:0000256" key="2">
    <source>
        <dbReference type="ARBA" id="ARBA00007362"/>
    </source>
</evidence>
<feature type="transmembrane region" description="Helical" evidence="7">
    <location>
        <begin position="150"/>
        <end position="167"/>
    </location>
</feature>
<feature type="transmembrane region" description="Helical" evidence="7">
    <location>
        <begin position="207"/>
        <end position="227"/>
    </location>
</feature>
<feature type="transmembrane region" description="Helical" evidence="7">
    <location>
        <begin position="179"/>
        <end position="195"/>
    </location>
</feature>
<name>A0A4Z0R9S9_9FIRM</name>
<dbReference type="OrthoDB" id="3190463at2"/>
<evidence type="ECO:0000256" key="5">
    <source>
        <dbReference type="ARBA" id="ARBA00022989"/>
    </source>
</evidence>
<organism evidence="9 10">
    <name type="scientific">Desulfosporosinus fructosivorans</name>
    <dbReference type="NCBI Taxonomy" id="2018669"/>
    <lineage>
        <taxon>Bacteria</taxon>
        <taxon>Bacillati</taxon>
        <taxon>Bacillota</taxon>
        <taxon>Clostridia</taxon>
        <taxon>Eubacteriales</taxon>
        <taxon>Desulfitobacteriaceae</taxon>
        <taxon>Desulfosporosinus</taxon>
    </lineage>
</organism>
<gene>
    <name evidence="9" type="ORF">E4K67_06115</name>
</gene>
<comment type="subcellular location">
    <subcellularLocation>
        <location evidence="1">Cell membrane</location>
        <topology evidence="1">Multi-pass membrane protein</topology>
    </subcellularLocation>
</comment>
<protein>
    <submittedName>
        <fullName evidence="9">DMT family transporter</fullName>
    </submittedName>
</protein>
<evidence type="ECO:0000256" key="7">
    <source>
        <dbReference type="SAM" id="Phobius"/>
    </source>
</evidence>
<evidence type="ECO:0000313" key="9">
    <source>
        <dbReference type="EMBL" id="TGE39039.1"/>
    </source>
</evidence>
<dbReference type="AlphaFoldDB" id="A0A4Z0R9S9"/>
<dbReference type="GO" id="GO:0005886">
    <property type="term" value="C:plasma membrane"/>
    <property type="evidence" value="ECO:0007669"/>
    <property type="project" value="UniProtKB-SubCell"/>
</dbReference>
<dbReference type="Pfam" id="PF00892">
    <property type="entry name" value="EamA"/>
    <property type="match status" value="2"/>
</dbReference>
<feature type="domain" description="EamA" evidence="8">
    <location>
        <begin position="23"/>
        <end position="164"/>
    </location>
</feature>
<evidence type="ECO:0000256" key="6">
    <source>
        <dbReference type="ARBA" id="ARBA00023136"/>
    </source>
</evidence>
<evidence type="ECO:0000256" key="4">
    <source>
        <dbReference type="ARBA" id="ARBA00022692"/>
    </source>
</evidence>
<evidence type="ECO:0000313" key="10">
    <source>
        <dbReference type="Proteomes" id="UP000298460"/>
    </source>
</evidence>
<feature type="transmembrane region" description="Helical" evidence="7">
    <location>
        <begin position="55"/>
        <end position="78"/>
    </location>
</feature>
<feature type="domain" description="EamA" evidence="8">
    <location>
        <begin position="177"/>
        <end position="311"/>
    </location>
</feature>
<feature type="transmembrane region" description="Helical" evidence="7">
    <location>
        <begin position="239"/>
        <end position="258"/>
    </location>
</feature>
<sequence>MNLDFRKNERGFRYYLKNRYWVIGIALFCAVLWGSAFPVLKVSYAELGIAPDDRYAIIVLAGIRFFISSLLIFALIVVGIRQSPKVKIAMLPQLFLLGLLQISLMYFFFYNGLAHTSGMKGAVLSSAAIFFVVVLAHFVYVDDRLDWRKILGLIAGFAGIILINSGQNFTFDFSWQGEGFMILSGIVSAFGTILAKRISKEVHPFVLTAWQMLLGSVILIAVGLPSLKPHSMVFTNKALVLLVYSAFLSATAFSLWYAILKYNKAGEISVYKFMTPVSGAMLSALFIPGERLTLNMFMALALVAFGVIIVNYKRKILKEALLREGPY</sequence>
<dbReference type="RefSeq" id="WP_135545533.1">
    <property type="nucleotide sequence ID" value="NZ_SPQQ01000002.1"/>
</dbReference>
<reference evidence="9 10" key="1">
    <citation type="submission" date="2019-03" db="EMBL/GenBank/DDBJ databases">
        <title>Draft Genome Sequence of Desulfosporosinus fructosivorans Strain 63.6F, Isolated from Marine Sediment in the Baltic Sea.</title>
        <authorList>
            <person name="Hausmann B."/>
            <person name="Vandieken V."/>
            <person name="Pjevac P."/>
            <person name="Schreck K."/>
            <person name="Herbold C.W."/>
            <person name="Loy A."/>
        </authorList>
    </citation>
    <scope>NUCLEOTIDE SEQUENCE [LARGE SCALE GENOMIC DNA]</scope>
    <source>
        <strain evidence="9 10">63.6F</strain>
    </source>
</reference>
<dbReference type="EMBL" id="SPQQ01000002">
    <property type="protein sequence ID" value="TGE39039.1"/>
    <property type="molecule type" value="Genomic_DNA"/>
</dbReference>
<keyword evidence="3" id="KW-1003">Cell membrane</keyword>
<keyword evidence="4 7" id="KW-0812">Transmembrane</keyword>
<dbReference type="InterPro" id="IPR000620">
    <property type="entry name" value="EamA_dom"/>
</dbReference>
<feature type="transmembrane region" description="Helical" evidence="7">
    <location>
        <begin position="121"/>
        <end position="141"/>
    </location>
</feature>
<keyword evidence="5 7" id="KW-1133">Transmembrane helix</keyword>
<evidence type="ECO:0000256" key="3">
    <source>
        <dbReference type="ARBA" id="ARBA00022475"/>
    </source>
</evidence>
<comment type="caution">
    <text evidence="9">The sequence shown here is derived from an EMBL/GenBank/DDBJ whole genome shotgun (WGS) entry which is preliminary data.</text>
</comment>
<feature type="transmembrane region" description="Helical" evidence="7">
    <location>
        <begin position="90"/>
        <end position="109"/>
    </location>
</feature>